<evidence type="ECO:0000256" key="2">
    <source>
        <dbReference type="ARBA" id="ARBA00022642"/>
    </source>
</evidence>
<dbReference type="Gene3D" id="3.20.20.70">
    <property type="entry name" value="Aldolase class I"/>
    <property type="match status" value="1"/>
</dbReference>
<dbReference type="InterPro" id="IPR041525">
    <property type="entry name" value="N/Namide_PRibTrfase"/>
</dbReference>
<dbReference type="GO" id="GO:0047280">
    <property type="term" value="F:nicotinamide phosphoribosyltransferase activity"/>
    <property type="evidence" value="ECO:0007669"/>
    <property type="project" value="UniProtKB-EC"/>
</dbReference>
<reference evidence="9 10" key="1">
    <citation type="journal article" date="2010" name="Virol. J.">
        <title>Genomes of the T4-related bacteriophages as windows on microbial genome evolution.</title>
        <authorList>
            <person name="Petrov V.M."/>
            <person name="Ratnayaka S."/>
            <person name="Nolan J.M."/>
            <person name="Miller E.S."/>
            <person name="Karam J.D."/>
        </authorList>
    </citation>
    <scope>NUCLEOTIDE SEQUENCE [LARGE SCALE GENOMIC DNA]</scope>
</reference>
<gene>
    <name evidence="9" type="ORF">Acj9p070</name>
</gene>
<dbReference type="SUPFAM" id="SSF51690">
    <property type="entry name" value="Nicotinate/Quinolinate PRTase C-terminal domain-like"/>
    <property type="match status" value="1"/>
</dbReference>
<evidence type="ECO:0000256" key="5">
    <source>
        <dbReference type="ARBA" id="ARBA00035007"/>
    </source>
</evidence>
<dbReference type="InterPro" id="IPR016471">
    <property type="entry name" value="Nicotinamide_PRibTrfase"/>
</dbReference>
<keyword evidence="4 9" id="KW-0808">Transferase</keyword>
<evidence type="ECO:0000256" key="6">
    <source>
        <dbReference type="ARBA" id="ARBA00035024"/>
    </source>
</evidence>
<dbReference type="PANTHER" id="PTHR43816:SF1">
    <property type="entry name" value="NICOTINAMIDE PHOSPHORIBOSYLTRANSFERASE"/>
    <property type="match status" value="1"/>
</dbReference>
<dbReference type="InterPro" id="IPR013785">
    <property type="entry name" value="Aldolase_TIM"/>
</dbReference>
<feature type="domain" description="Nicotinate/nicotinamide phosphoribosyltransferase" evidence="8">
    <location>
        <begin position="206"/>
        <end position="571"/>
    </location>
</feature>
<comment type="pathway">
    <text evidence="5">Cofactor biosynthesis; NAD(+) biosynthesis; nicotinamide D-ribonucleotide from 5-phospho-alpha-D-ribose 1-diphosphate and nicotinamide: step 1/1.</text>
</comment>
<dbReference type="PANTHER" id="PTHR43816">
    <property type="entry name" value="NICOTINAMIDE PHOSPHORIBOSYLTRANSFERASE"/>
    <property type="match status" value="1"/>
</dbReference>
<sequence>MNISTPVSVLAVVENASKYVPPVNPFLYWTDSYKISHILFETNGVSEIYSNFTARFDKYLQQLLGKHYDRKYVVFGIQWMLLRLHAMAQKGFFDRPKEEVIQEMKDELGPYINQEKYDQFEALHDLGYLPIIVKALDEGTVVPVGLPFFTIRNTHPDFEWLPNFLETGISTDMWKQLTVATVARVYRKISNDFAMKTTGSTDGTEFQNHDFHSRGAAGFESCGAVGAAFLTSSCGTDNLASLWASRYFYGSTNAQGFLAASVPAGEHSVTTSGILTEVERARLHPTKPELISKEEAEFMYAKKLLTERFPTGILSYVADSYDYWTFITVILPRLKDVIMARDGKFVVRGDSGNPVHVIAGYRFTSIGLSTDELIEAGDRGYQELINRKVVKAKEDGFEVVRIAGRYSKICGDEGGIFLVEISEAEALGTIASLHAIFGGTTNAQGFIELDSHIGMIYGDGITVQRSEDILTRLEEKGFASLNIVFGVGSFSLGMLSRDHLGMAIKATNTIVDIHGEKVDTAIYKDPKTDSSKKSAKGLMMITEVDGNLTMKDECTREEEALGLLTTVYENGQFLKLTNIFEIRDRIWK</sequence>
<dbReference type="Pfam" id="PF04095">
    <property type="entry name" value="NAPRTase"/>
    <property type="match status" value="1"/>
</dbReference>
<dbReference type="Proteomes" id="UP000008731">
    <property type="component" value="Segment"/>
</dbReference>
<protein>
    <recommendedName>
        <fullName evidence="7">Nicotinamide phosphoribosyltransferase</fullName>
        <ecNumber evidence="6">2.4.2.12</ecNumber>
    </recommendedName>
</protein>
<dbReference type="KEGG" id="vg:9926504"/>
<keyword evidence="2" id="KW-0662">Pyridine nucleotide biosynthesis</keyword>
<evidence type="ECO:0000256" key="3">
    <source>
        <dbReference type="ARBA" id="ARBA00022676"/>
    </source>
</evidence>
<dbReference type="EMBL" id="HM004124">
    <property type="protein sequence ID" value="ADG59970.1"/>
    <property type="molecule type" value="Genomic_DNA"/>
</dbReference>
<accession>E5EPK4</accession>
<evidence type="ECO:0000259" key="8">
    <source>
        <dbReference type="Pfam" id="PF04095"/>
    </source>
</evidence>
<keyword evidence="3 9" id="KW-0328">Glycosyltransferase</keyword>
<evidence type="ECO:0000256" key="4">
    <source>
        <dbReference type="ARBA" id="ARBA00022679"/>
    </source>
</evidence>
<evidence type="ECO:0000313" key="10">
    <source>
        <dbReference type="Proteomes" id="UP000008731"/>
    </source>
</evidence>
<evidence type="ECO:0000256" key="7">
    <source>
        <dbReference type="ARBA" id="ARBA00035036"/>
    </source>
</evidence>
<dbReference type="RefSeq" id="YP_004010207.1">
    <property type="nucleotide sequence ID" value="NC_014663.1"/>
</dbReference>
<comment type="similarity">
    <text evidence="1">Belongs to the NAPRTase family.</text>
</comment>
<dbReference type="GO" id="GO:0009435">
    <property type="term" value="P:NAD+ biosynthetic process"/>
    <property type="evidence" value="ECO:0007669"/>
    <property type="project" value="InterPro"/>
</dbReference>
<dbReference type="EC" id="2.4.2.12" evidence="6"/>
<proteinExistence type="inferred from homology"/>
<keyword evidence="10" id="KW-1185">Reference proteome</keyword>
<dbReference type="GeneID" id="9926504"/>
<evidence type="ECO:0000313" key="9">
    <source>
        <dbReference type="EMBL" id="ADG59970.1"/>
    </source>
</evidence>
<organism evidence="9 10">
    <name type="scientific">Acinetobacter phage Acj9</name>
    <dbReference type="NCBI Taxonomy" id="760939"/>
    <lineage>
        <taxon>Viruses</taxon>
        <taxon>Duplodnaviria</taxon>
        <taxon>Heunggongvirae</taxon>
        <taxon>Uroviricota</taxon>
        <taxon>Caudoviricetes</taxon>
        <taxon>Pantevenvirales</taxon>
        <taxon>Straboviridae</taxon>
        <taxon>Twarogvirinae</taxon>
        <taxon>Acajnonavirus</taxon>
        <taxon>Acajnonavirus acj9</taxon>
    </lineage>
</organism>
<name>E5EPK4_9CAUD</name>
<evidence type="ECO:0000256" key="1">
    <source>
        <dbReference type="ARBA" id="ARBA00010897"/>
    </source>
</evidence>
<dbReference type="InterPro" id="IPR036068">
    <property type="entry name" value="Nicotinate_pribotase-like_C"/>
</dbReference>
<dbReference type="OrthoDB" id="5829at10239"/>